<dbReference type="EMBL" id="SCEB01008873">
    <property type="protein sequence ID" value="RXM91410.1"/>
    <property type="molecule type" value="Genomic_DNA"/>
</dbReference>
<protein>
    <submittedName>
        <fullName evidence="5">Cystatin</fullName>
    </submittedName>
</protein>
<dbReference type="CDD" id="cd00042">
    <property type="entry name" value="CY"/>
    <property type="match status" value="1"/>
</dbReference>
<dbReference type="InterPro" id="IPR018073">
    <property type="entry name" value="Prot_inh_cystat_CS"/>
</dbReference>
<evidence type="ECO:0000313" key="5">
    <source>
        <dbReference type="EMBL" id="RXM91410.1"/>
    </source>
</evidence>
<reference evidence="5 6" key="1">
    <citation type="submission" date="2019-01" db="EMBL/GenBank/DDBJ databases">
        <title>Draft Genome and Complete Hox-Cluster Characterization of the Sterlet Sturgeon (Acipenser ruthenus).</title>
        <authorList>
            <person name="Wei Q."/>
        </authorList>
    </citation>
    <scope>NUCLEOTIDE SEQUENCE [LARGE SCALE GENOMIC DNA]</scope>
    <source>
        <strain evidence="5">WHYD16114868_AA</strain>
        <tissue evidence="5">Blood</tissue>
    </source>
</reference>
<dbReference type="GO" id="GO:0005615">
    <property type="term" value="C:extracellular space"/>
    <property type="evidence" value="ECO:0007669"/>
    <property type="project" value="TreeGrafter"/>
</dbReference>
<dbReference type="GO" id="GO:0031982">
    <property type="term" value="C:vesicle"/>
    <property type="evidence" value="ECO:0007669"/>
    <property type="project" value="TreeGrafter"/>
</dbReference>
<dbReference type="FunFam" id="3.10.450.10:FF:000004">
    <property type="entry name" value="Cystatin C"/>
    <property type="match status" value="1"/>
</dbReference>
<comment type="caution">
    <text evidence="5">The sequence shown here is derived from an EMBL/GenBank/DDBJ whole genome shotgun (WGS) entry which is preliminary data.</text>
</comment>
<keyword evidence="3" id="KW-0732">Signal</keyword>
<feature type="signal peptide" evidence="3">
    <location>
        <begin position="1"/>
        <end position="20"/>
    </location>
</feature>
<dbReference type="SMART" id="SM00043">
    <property type="entry name" value="CY"/>
    <property type="match status" value="1"/>
</dbReference>
<sequence length="140" mass="15262">MTVMWKPSFSFLTLLFAVAAVCVIGGIPGGPIDAVIGEEGVQDALKFAVTEFNKASNDIYVSRVSQVVRVQKQVVAGIKYIMTVKMGRTSCRKGTAENIELCAFHDGPKLAKTSTCTFEVWSRPWIPDTKLVKKTCTSKA</sequence>
<evidence type="ECO:0000256" key="2">
    <source>
        <dbReference type="ARBA" id="ARBA00023157"/>
    </source>
</evidence>
<feature type="domain" description="Cystatin" evidence="4">
    <location>
        <begin position="26"/>
        <end position="137"/>
    </location>
</feature>
<comment type="similarity">
    <text evidence="1">Belongs to the cystatin family.</text>
</comment>
<dbReference type="InterPro" id="IPR046350">
    <property type="entry name" value="Cystatin_sf"/>
</dbReference>
<dbReference type="GO" id="GO:0004869">
    <property type="term" value="F:cysteine-type endopeptidase inhibitor activity"/>
    <property type="evidence" value="ECO:0007669"/>
    <property type="project" value="InterPro"/>
</dbReference>
<proteinExistence type="inferred from homology"/>
<gene>
    <name evidence="5" type="ORF">EOD39_21210</name>
</gene>
<organism evidence="5 6">
    <name type="scientific">Acipenser ruthenus</name>
    <name type="common">Sterlet sturgeon</name>
    <dbReference type="NCBI Taxonomy" id="7906"/>
    <lineage>
        <taxon>Eukaryota</taxon>
        <taxon>Metazoa</taxon>
        <taxon>Chordata</taxon>
        <taxon>Craniata</taxon>
        <taxon>Vertebrata</taxon>
        <taxon>Euteleostomi</taxon>
        <taxon>Actinopterygii</taxon>
        <taxon>Chondrostei</taxon>
        <taxon>Acipenseriformes</taxon>
        <taxon>Acipenseridae</taxon>
        <taxon>Acipenser</taxon>
    </lineage>
</organism>
<dbReference type="Proteomes" id="UP000289886">
    <property type="component" value="Unassembled WGS sequence"/>
</dbReference>
<evidence type="ECO:0000313" key="6">
    <source>
        <dbReference type="Proteomes" id="UP000289886"/>
    </source>
</evidence>
<evidence type="ECO:0000256" key="1">
    <source>
        <dbReference type="ARBA" id="ARBA00009403"/>
    </source>
</evidence>
<feature type="chain" id="PRO_5019516964" evidence="3">
    <location>
        <begin position="21"/>
        <end position="140"/>
    </location>
</feature>
<accession>A0A444UTB5</accession>
<name>A0A444UTB5_ACIRT</name>
<dbReference type="InterPro" id="IPR000010">
    <property type="entry name" value="Cystatin_dom"/>
</dbReference>
<dbReference type="AlphaFoldDB" id="A0A444UTB5"/>
<dbReference type="GO" id="GO:0005737">
    <property type="term" value="C:cytoplasm"/>
    <property type="evidence" value="ECO:0007669"/>
    <property type="project" value="TreeGrafter"/>
</dbReference>
<dbReference type="Gene3D" id="3.10.450.10">
    <property type="match status" value="1"/>
</dbReference>
<evidence type="ECO:0000259" key="4">
    <source>
        <dbReference type="SMART" id="SM00043"/>
    </source>
</evidence>
<evidence type="ECO:0000256" key="3">
    <source>
        <dbReference type="SAM" id="SignalP"/>
    </source>
</evidence>
<keyword evidence="2" id="KW-1015">Disulfide bond</keyword>
<dbReference type="PANTHER" id="PTHR46186">
    <property type="entry name" value="CYSTATIN"/>
    <property type="match status" value="1"/>
</dbReference>
<dbReference type="SUPFAM" id="SSF54403">
    <property type="entry name" value="Cystatin/monellin"/>
    <property type="match status" value="1"/>
</dbReference>
<keyword evidence="6" id="KW-1185">Reference proteome</keyword>
<dbReference type="Pfam" id="PF00031">
    <property type="entry name" value="Cystatin"/>
    <property type="match status" value="1"/>
</dbReference>
<dbReference type="PANTHER" id="PTHR46186:SF12">
    <property type="entry name" value="CYSTATIN C (AMYLOID ANGIOPATHY AND CEREBRAL HEMORRHAGE)-RELATED"/>
    <property type="match status" value="1"/>
</dbReference>
<dbReference type="PROSITE" id="PS00287">
    <property type="entry name" value="CYSTATIN"/>
    <property type="match status" value="1"/>
</dbReference>